<gene>
    <name evidence="2" type="ORF">ABDJ40_21920</name>
</gene>
<evidence type="ECO:0000313" key="2">
    <source>
        <dbReference type="EMBL" id="MEO3715438.1"/>
    </source>
</evidence>
<dbReference type="EMBL" id="JBDPZC010000014">
    <property type="protein sequence ID" value="MEO3715438.1"/>
    <property type="molecule type" value="Genomic_DNA"/>
</dbReference>
<keyword evidence="1" id="KW-1133">Transmembrane helix</keyword>
<name>A0ABV0GK58_9BURK</name>
<organism evidence="2 3">
    <name type="scientific">Roseateles flavus</name>
    <dbReference type="NCBI Taxonomy" id="3149041"/>
    <lineage>
        <taxon>Bacteria</taxon>
        <taxon>Pseudomonadati</taxon>
        <taxon>Pseudomonadota</taxon>
        <taxon>Betaproteobacteria</taxon>
        <taxon>Burkholderiales</taxon>
        <taxon>Sphaerotilaceae</taxon>
        <taxon>Roseateles</taxon>
    </lineage>
</organism>
<proteinExistence type="predicted"/>
<comment type="caution">
    <text evidence="2">The sequence shown here is derived from an EMBL/GenBank/DDBJ whole genome shotgun (WGS) entry which is preliminary data.</text>
</comment>
<protein>
    <recommendedName>
        <fullName evidence="4">DUF4345 domain-containing protein</fullName>
    </recommendedName>
</protein>
<dbReference type="RefSeq" id="WP_347612885.1">
    <property type="nucleotide sequence ID" value="NZ_JBDPZC010000014.1"/>
</dbReference>
<reference evidence="2 3" key="1">
    <citation type="submission" date="2024-05" db="EMBL/GenBank/DDBJ databases">
        <title>Roseateles sp. 2.12 16S ribosomal RNA gene Genome sequencing and assembly.</title>
        <authorList>
            <person name="Woo H."/>
        </authorList>
    </citation>
    <scope>NUCLEOTIDE SEQUENCE [LARGE SCALE GENOMIC DNA]</scope>
    <source>
        <strain evidence="2 3">2.12</strain>
    </source>
</reference>
<evidence type="ECO:0000313" key="3">
    <source>
        <dbReference type="Proteomes" id="UP001462640"/>
    </source>
</evidence>
<evidence type="ECO:0008006" key="4">
    <source>
        <dbReference type="Google" id="ProtNLM"/>
    </source>
</evidence>
<keyword evidence="1" id="KW-0812">Transmembrane</keyword>
<feature type="transmembrane region" description="Helical" evidence="1">
    <location>
        <begin position="75"/>
        <end position="95"/>
    </location>
</feature>
<keyword evidence="1" id="KW-0472">Membrane</keyword>
<sequence>MLRSLALVIGCYVLSVLLVLATDPLLSALFPGDFVQGRIPSELPLMASTGLFIGISILCAWLCARHASARPARHVLWFMVLGELLGIAATIPNWSKGWPHWYWLSWLLSWPLSCWLGLHLARRTAQGRQA</sequence>
<dbReference type="Proteomes" id="UP001462640">
    <property type="component" value="Unassembled WGS sequence"/>
</dbReference>
<feature type="transmembrane region" description="Helical" evidence="1">
    <location>
        <begin position="45"/>
        <end position="63"/>
    </location>
</feature>
<evidence type="ECO:0000256" key="1">
    <source>
        <dbReference type="SAM" id="Phobius"/>
    </source>
</evidence>
<feature type="transmembrane region" description="Helical" evidence="1">
    <location>
        <begin position="101"/>
        <end position="121"/>
    </location>
</feature>
<accession>A0ABV0GK58</accession>
<keyword evidence="3" id="KW-1185">Reference proteome</keyword>